<feature type="domain" description="PRC-barrel" evidence="3">
    <location>
        <begin position="71"/>
        <end position="129"/>
    </location>
</feature>
<feature type="region of interest" description="Disordered" evidence="1">
    <location>
        <begin position="24"/>
        <end position="54"/>
    </location>
</feature>
<sequence length="584" mass="59440">MIRKLLATTAVAALLTAPAMAQDANSTNQQTQQPAATQSGTNASGAASTDMSGDMAKASASGNFLTNLSSDQYLASNLTGKSVYEGEGQDAKSVGDIQNFLVGSDGKVVAAIVSATINDESKVVAVPFQQIGWTMGENNEPRAILKASMDELSSAPTFQTREEQKAAQDQASAESSSAGGTTAPADGSGEQMASSNTAEGQTAEGKTDRQTASNEAGSGEYPATVGSDQYLTENLIGADVYSGPGEDANEIGGINDLVLASSGTVDAAVVGVGGFLGIGEKEVAVPFDQLQMARNDSDEPRITAALDKESLEQAPSFEADKTSDNMASNESAQPADQQSNDQMAATTTGAATGAAAGSAAANAGDNAQQAADNAATQTEQTAENAGQAMDNAGDNAEQAADNAAAQTEQTADNAGQAMDSAGDQTQQAAQNATTDTSGDATVTASTGGDQRQGMTKVQDDAQLTADDLMGTTVYGPNDQSVGEIGDIAMSADGKVDAVIVDVGGFLGIGEKPVAVGMDNLNFMRDKNGSLYLYTQFTEDQLNNAPEYNKDTYAENRDQMRLESGDAATTDQSGQSGEGSGQSSN</sequence>
<feature type="compositionally biased region" description="Basic and acidic residues" evidence="1">
    <location>
        <begin position="554"/>
        <end position="563"/>
    </location>
</feature>
<dbReference type="PANTHER" id="PTHR36505">
    <property type="entry name" value="BLR1072 PROTEIN"/>
    <property type="match status" value="1"/>
</dbReference>
<dbReference type="EMBL" id="JAGJCF010000004">
    <property type="protein sequence ID" value="MBP0615688.1"/>
    <property type="molecule type" value="Genomic_DNA"/>
</dbReference>
<accession>A0ABS4BG08</accession>
<feature type="domain" description="PRC-barrel" evidence="3">
    <location>
        <begin position="229"/>
        <end position="304"/>
    </location>
</feature>
<feature type="compositionally biased region" description="Polar residues" evidence="1">
    <location>
        <begin position="191"/>
        <end position="200"/>
    </location>
</feature>
<feature type="chain" id="PRO_5047487213" evidence="2">
    <location>
        <begin position="22"/>
        <end position="584"/>
    </location>
</feature>
<dbReference type="PANTHER" id="PTHR36505:SF1">
    <property type="entry name" value="BLR1072 PROTEIN"/>
    <property type="match status" value="1"/>
</dbReference>
<protein>
    <submittedName>
        <fullName evidence="4">PRC-barrel domain-containing protein</fullName>
    </submittedName>
</protein>
<evidence type="ECO:0000259" key="3">
    <source>
        <dbReference type="Pfam" id="PF05239"/>
    </source>
</evidence>
<evidence type="ECO:0000256" key="2">
    <source>
        <dbReference type="SAM" id="SignalP"/>
    </source>
</evidence>
<feature type="compositionally biased region" description="Polar residues" evidence="1">
    <location>
        <begin position="437"/>
        <end position="455"/>
    </location>
</feature>
<feature type="compositionally biased region" description="Low complexity" evidence="1">
    <location>
        <begin position="344"/>
        <end position="414"/>
    </location>
</feature>
<feature type="compositionally biased region" description="Polar residues" evidence="1">
    <location>
        <begin position="40"/>
        <end position="51"/>
    </location>
</feature>
<feature type="compositionally biased region" description="Low complexity" evidence="1">
    <location>
        <begin position="421"/>
        <end position="436"/>
    </location>
</feature>
<comment type="caution">
    <text evidence="4">The sequence shown here is derived from an EMBL/GenBank/DDBJ whole genome shotgun (WGS) entry which is preliminary data.</text>
</comment>
<feature type="region of interest" description="Disordered" evidence="1">
    <location>
        <begin position="157"/>
        <end position="225"/>
    </location>
</feature>
<keyword evidence="5" id="KW-1185">Reference proteome</keyword>
<feature type="compositionally biased region" description="Low complexity" evidence="1">
    <location>
        <begin position="167"/>
        <end position="189"/>
    </location>
</feature>
<feature type="signal peptide" evidence="2">
    <location>
        <begin position="1"/>
        <end position="21"/>
    </location>
</feature>
<dbReference type="SUPFAM" id="SSF50346">
    <property type="entry name" value="PRC-barrel domain"/>
    <property type="match status" value="2"/>
</dbReference>
<gene>
    <name evidence="4" type="ORF">J6595_08855</name>
</gene>
<evidence type="ECO:0000313" key="4">
    <source>
        <dbReference type="EMBL" id="MBP0615688.1"/>
    </source>
</evidence>
<dbReference type="RefSeq" id="WP_209594091.1">
    <property type="nucleotide sequence ID" value="NZ_JAGJCF010000004.1"/>
</dbReference>
<dbReference type="InterPro" id="IPR027275">
    <property type="entry name" value="PRC-brl_dom"/>
</dbReference>
<evidence type="ECO:0000313" key="5">
    <source>
        <dbReference type="Proteomes" id="UP000678276"/>
    </source>
</evidence>
<keyword evidence="2" id="KW-0732">Signal</keyword>
<organism evidence="4 5">
    <name type="scientific">Jiella mangrovi</name>
    <dbReference type="NCBI Taxonomy" id="2821407"/>
    <lineage>
        <taxon>Bacteria</taxon>
        <taxon>Pseudomonadati</taxon>
        <taxon>Pseudomonadota</taxon>
        <taxon>Alphaproteobacteria</taxon>
        <taxon>Hyphomicrobiales</taxon>
        <taxon>Aurantimonadaceae</taxon>
        <taxon>Jiella</taxon>
    </lineage>
</organism>
<reference evidence="4 5" key="1">
    <citation type="submission" date="2021-04" db="EMBL/GenBank/DDBJ databases">
        <title>Whole genome sequence of Jiella sp. KSK16Y-1.</title>
        <authorList>
            <person name="Tuo L."/>
        </authorList>
    </citation>
    <scope>NUCLEOTIDE SEQUENCE [LARGE SCALE GENOMIC DNA]</scope>
    <source>
        <strain evidence="4 5">KSK16Y-1</strain>
    </source>
</reference>
<proteinExistence type="predicted"/>
<name>A0ABS4BG08_9HYPH</name>
<dbReference type="InterPro" id="IPR011033">
    <property type="entry name" value="PRC_barrel-like_sf"/>
</dbReference>
<feature type="region of interest" description="Disordered" evidence="1">
    <location>
        <begin position="308"/>
        <end position="457"/>
    </location>
</feature>
<dbReference type="Pfam" id="PF05239">
    <property type="entry name" value="PRC"/>
    <property type="match status" value="3"/>
</dbReference>
<dbReference type="Proteomes" id="UP000678276">
    <property type="component" value="Unassembled WGS sequence"/>
</dbReference>
<feature type="compositionally biased region" description="Gly residues" evidence="1">
    <location>
        <begin position="575"/>
        <end position="584"/>
    </location>
</feature>
<evidence type="ECO:0000256" key="1">
    <source>
        <dbReference type="SAM" id="MobiDB-lite"/>
    </source>
</evidence>
<feature type="domain" description="PRC-barrel" evidence="3">
    <location>
        <begin position="464"/>
        <end position="539"/>
    </location>
</feature>
<feature type="compositionally biased region" description="Low complexity" evidence="1">
    <location>
        <begin position="24"/>
        <end position="39"/>
    </location>
</feature>
<dbReference type="Gene3D" id="2.30.30.240">
    <property type="entry name" value="PRC-barrel domain"/>
    <property type="match status" value="3"/>
</dbReference>
<feature type="region of interest" description="Disordered" evidence="1">
    <location>
        <begin position="554"/>
        <end position="584"/>
    </location>
</feature>
<feature type="compositionally biased region" description="Polar residues" evidence="1">
    <location>
        <begin position="324"/>
        <end position="343"/>
    </location>
</feature>